<dbReference type="SMART" id="SM00306">
    <property type="entry name" value="HintN"/>
    <property type="match status" value="1"/>
</dbReference>
<sequence>MRTSKDKIAMSFVIKPDETIENIDGTPIDVKEVFKTAIVILGNTGKYKRTKEPVTKECQAGLIRINETTYNLIDTPTVFNNMGLSDIRNDNVLKKIAETILVCSYGIQAMIFVVDIKQRVDFSKTFKVIKAYLGDKILENTIVAFTNLSKKQTENPQLPETLNQGIRDLLTSVENRWFISPNPELYKKDSKIVLDNMKKAKELISGFKSAYTTAMFNEIREAENREAAARNAANDGCFKLDTKVMLINKKVVPMSSVRIGDRVCCGTIDGKLKFSEVYSIAHRSFEITNEFLKVEFMTIDGTRKGSLYLTPEHHIFVNNKFDYAKNLKGFHTIQVLVNTRLIQAYVMNCSREYHKGYIAIFTRSGTIIADNVLCSCYAVCPPYQSIIHLSLLPLRLFPKFGEYTIIGSNDEEIDEEIHSYLYFLMRLYHIFKRLFEFINIRS</sequence>
<dbReference type="InterPro" id="IPR001767">
    <property type="entry name" value="Hedgehog_Hint"/>
</dbReference>
<dbReference type="EMBL" id="CAJVPY010000288">
    <property type="protein sequence ID" value="CAG8462979.1"/>
    <property type="molecule type" value="Genomic_DNA"/>
</dbReference>
<keyword evidence="1" id="KW-0547">Nucleotide-binding</keyword>
<dbReference type="GO" id="GO:0016539">
    <property type="term" value="P:intein-mediated protein splicing"/>
    <property type="evidence" value="ECO:0007669"/>
    <property type="project" value="InterPro"/>
</dbReference>
<organism evidence="3 4">
    <name type="scientific">Dentiscutata erythropus</name>
    <dbReference type="NCBI Taxonomy" id="1348616"/>
    <lineage>
        <taxon>Eukaryota</taxon>
        <taxon>Fungi</taxon>
        <taxon>Fungi incertae sedis</taxon>
        <taxon>Mucoromycota</taxon>
        <taxon>Glomeromycotina</taxon>
        <taxon>Glomeromycetes</taxon>
        <taxon>Diversisporales</taxon>
        <taxon>Gigasporaceae</taxon>
        <taxon>Dentiscutata</taxon>
    </lineage>
</organism>
<name>A0A9N8VQA2_9GLOM</name>
<dbReference type="PANTHER" id="PTHR11889">
    <property type="entry name" value="HEDGEHOG"/>
    <property type="match status" value="1"/>
</dbReference>
<dbReference type="InterPro" id="IPR036844">
    <property type="entry name" value="Hint_dom_sf"/>
</dbReference>
<dbReference type="InterPro" id="IPR006141">
    <property type="entry name" value="Intein_N"/>
</dbReference>
<comment type="caution">
    <text evidence="3">The sequence shown here is derived from an EMBL/GenBank/DDBJ whole genome shotgun (WGS) entry which is preliminary data.</text>
</comment>
<dbReference type="PANTHER" id="PTHR11889:SF31">
    <property type="entry name" value="PROTEIN HEDGEHOG"/>
    <property type="match status" value="1"/>
</dbReference>
<dbReference type="InterPro" id="IPR050387">
    <property type="entry name" value="Hedgehog_Signaling"/>
</dbReference>
<dbReference type="InterPro" id="IPR027417">
    <property type="entry name" value="P-loop_NTPase"/>
</dbReference>
<dbReference type="SUPFAM" id="SSF51294">
    <property type="entry name" value="Hedgehog/intein (Hint) domain"/>
    <property type="match status" value="1"/>
</dbReference>
<evidence type="ECO:0000313" key="3">
    <source>
        <dbReference type="EMBL" id="CAG8462979.1"/>
    </source>
</evidence>
<keyword evidence="4" id="KW-1185">Reference proteome</keyword>
<dbReference type="Pfam" id="PF04548">
    <property type="entry name" value="AIG1"/>
    <property type="match status" value="1"/>
</dbReference>
<accession>A0A9N8VQA2</accession>
<gene>
    <name evidence="3" type="ORF">DERYTH_LOCUS1095</name>
</gene>
<dbReference type="CDD" id="cd00081">
    <property type="entry name" value="Hint"/>
    <property type="match status" value="1"/>
</dbReference>
<dbReference type="GO" id="GO:0005525">
    <property type="term" value="F:GTP binding"/>
    <property type="evidence" value="ECO:0007669"/>
    <property type="project" value="InterPro"/>
</dbReference>
<dbReference type="PROSITE" id="PS50817">
    <property type="entry name" value="INTEIN_N_TER"/>
    <property type="match status" value="1"/>
</dbReference>
<dbReference type="InterPro" id="IPR003587">
    <property type="entry name" value="Hint_dom_N"/>
</dbReference>
<dbReference type="Proteomes" id="UP000789405">
    <property type="component" value="Unassembled WGS sequence"/>
</dbReference>
<proteinExistence type="predicted"/>
<dbReference type="InterPro" id="IPR006703">
    <property type="entry name" value="G_AIG1"/>
</dbReference>
<protein>
    <submittedName>
        <fullName evidence="3">11463_t:CDS:1</fullName>
    </submittedName>
</protein>
<dbReference type="OrthoDB" id="2389289at2759"/>
<dbReference type="Gene3D" id="3.40.50.300">
    <property type="entry name" value="P-loop containing nucleotide triphosphate hydrolases"/>
    <property type="match status" value="1"/>
</dbReference>
<dbReference type="AlphaFoldDB" id="A0A9N8VQA2"/>
<feature type="domain" description="Hint" evidence="2">
    <location>
        <begin position="235"/>
        <end position="337"/>
    </location>
</feature>
<reference evidence="3" key="1">
    <citation type="submission" date="2021-06" db="EMBL/GenBank/DDBJ databases">
        <authorList>
            <person name="Kallberg Y."/>
            <person name="Tangrot J."/>
            <person name="Rosling A."/>
        </authorList>
    </citation>
    <scope>NUCLEOTIDE SEQUENCE</scope>
    <source>
        <strain evidence="3">MA453B</strain>
    </source>
</reference>
<evidence type="ECO:0000259" key="2">
    <source>
        <dbReference type="SMART" id="SM00306"/>
    </source>
</evidence>
<dbReference type="GO" id="GO:0016540">
    <property type="term" value="P:protein autoprocessing"/>
    <property type="evidence" value="ECO:0007669"/>
    <property type="project" value="InterPro"/>
</dbReference>
<dbReference type="Pfam" id="PF01079">
    <property type="entry name" value="Hint"/>
    <property type="match status" value="1"/>
</dbReference>
<dbReference type="Gene3D" id="2.170.16.10">
    <property type="entry name" value="Hedgehog/Intein (Hint) domain"/>
    <property type="match status" value="1"/>
</dbReference>
<evidence type="ECO:0000313" key="4">
    <source>
        <dbReference type="Proteomes" id="UP000789405"/>
    </source>
</evidence>
<evidence type="ECO:0000256" key="1">
    <source>
        <dbReference type="ARBA" id="ARBA00022741"/>
    </source>
</evidence>